<keyword evidence="2" id="KW-1185">Reference proteome</keyword>
<evidence type="ECO:0000313" key="2">
    <source>
        <dbReference type="Proteomes" id="UP000838756"/>
    </source>
</evidence>
<reference evidence="1" key="1">
    <citation type="submission" date="2022-03" db="EMBL/GenBank/DDBJ databases">
        <authorList>
            <person name="Lindestad O."/>
        </authorList>
    </citation>
    <scope>NUCLEOTIDE SEQUENCE</scope>
</reference>
<name>A0A8S4R3W5_9NEOP</name>
<dbReference type="AlphaFoldDB" id="A0A8S4R3W5"/>
<protein>
    <submittedName>
        <fullName evidence="1">Jg21596 protein</fullName>
    </submittedName>
</protein>
<evidence type="ECO:0000313" key="1">
    <source>
        <dbReference type="EMBL" id="CAH2227334.1"/>
    </source>
</evidence>
<dbReference type="Proteomes" id="UP000838756">
    <property type="component" value="Unassembled WGS sequence"/>
</dbReference>
<dbReference type="OrthoDB" id="7400225at2759"/>
<proteinExistence type="predicted"/>
<accession>A0A8S4R3W5</accession>
<feature type="non-terminal residue" evidence="1">
    <location>
        <position position="1"/>
    </location>
</feature>
<organism evidence="1 2">
    <name type="scientific">Pararge aegeria aegeria</name>
    <dbReference type="NCBI Taxonomy" id="348720"/>
    <lineage>
        <taxon>Eukaryota</taxon>
        <taxon>Metazoa</taxon>
        <taxon>Ecdysozoa</taxon>
        <taxon>Arthropoda</taxon>
        <taxon>Hexapoda</taxon>
        <taxon>Insecta</taxon>
        <taxon>Pterygota</taxon>
        <taxon>Neoptera</taxon>
        <taxon>Endopterygota</taxon>
        <taxon>Lepidoptera</taxon>
        <taxon>Glossata</taxon>
        <taxon>Ditrysia</taxon>
        <taxon>Papilionoidea</taxon>
        <taxon>Nymphalidae</taxon>
        <taxon>Satyrinae</taxon>
        <taxon>Satyrini</taxon>
        <taxon>Parargina</taxon>
        <taxon>Pararge</taxon>
    </lineage>
</organism>
<gene>
    <name evidence="1" type="primary">jg21596</name>
    <name evidence="1" type="ORF">PAEG_LOCUS7863</name>
</gene>
<dbReference type="EMBL" id="CAKXAJ010022910">
    <property type="protein sequence ID" value="CAH2227334.1"/>
    <property type="molecule type" value="Genomic_DNA"/>
</dbReference>
<feature type="non-terminal residue" evidence="1">
    <location>
        <position position="45"/>
    </location>
</feature>
<comment type="caution">
    <text evidence="1">The sequence shown here is derived from an EMBL/GenBank/DDBJ whole genome shotgun (WGS) entry which is preliminary data.</text>
</comment>
<sequence length="45" mass="4985">METEDDVGRNLLDDMPPINCELFEGPYSGSNDIGDMTFCLGNYVP</sequence>